<keyword evidence="1" id="KW-0496">Mitochondrion</keyword>
<evidence type="ECO:0000313" key="1">
    <source>
        <dbReference type="EMBL" id="KUM50370.1"/>
    </source>
</evidence>
<protein>
    <submittedName>
        <fullName evidence="1">Uncharacterized protein</fullName>
    </submittedName>
</protein>
<proteinExistence type="predicted"/>
<gene>
    <name evidence="1" type="ORF">ABT39_MTgene213</name>
</gene>
<reference evidence="1" key="1">
    <citation type="journal article" date="2015" name="Genome Biol. Evol.">
        <title>Organellar Genomes of White Spruce (Picea glauca): Assembly and Annotation.</title>
        <authorList>
            <person name="Jackman S.D."/>
            <person name="Warren R.L."/>
            <person name="Gibb E.A."/>
            <person name="Vandervalk B.P."/>
            <person name="Mohamadi H."/>
            <person name="Chu J."/>
            <person name="Raymond A."/>
            <person name="Pleasance S."/>
            <person name="Coope R."/>
            <person name="Wildung M.R."/>
            <person name="Ritland C.E."/>
            <person name="Bousquet J."/>
            <person name="Jones S.J."/>
            <person name="Bohlmann J."/>
            <person name="Birol I."/>
        </authorList>
    </citation>
    <scope>NUCLEOTIDE SEQUENCE [LARGE SCALE GENOMIC DNA]</scope>
    <source>
        <tissue evidence="1">Flushing bud</tissue>
    </source>
</reference>
<accession>A0A101M3X2</accession>
<sequence>MLLGRKWVMKDNMLLLQLSSTLSKQSLGFLHLRALMVI</sequence>
<geneLocation type="mitochondrion" evidence="1"/>
<organism evidence="1">
    <name type="scientific">Picea glauca</name>
    <name type="common">White spruce</name>
    <name type="synonym">Pinus glauca</name>
    <dbReference type="NCBI Taxonomy" id="3330"/>
    <lineage>
        <taxon>Eukaryota</taxon>
        <taxon>Viridiplantae</taxon>
        <taxon>Streptophyta</taxon>
        <taxon>Embryophyta</taxon>
        <taxon>Tracheophyta</taxon>
        <taxon>Spermatophyta</taxon>
        <taxon>Pinopsida</taxon>
        <taxon>Pinidae</taxon>
        <taxon>Conifers I</taxon>
        <taxon>Pinales</taxon>
        <taxon>Pinaceae</taxon>
        <taxon>Picea</taxon>
    </lineage>
</organism>
<comment type="caution">
    <text evidence="1">The sequence shown here is derived from an EMBL/GenBank/DDBJ whole genome shotgun (WGS) entry which is preliminary data.</text>
</comment>
<dbReference type="AlphaFoldDB" id="A0A101M3X2"/>
<dbReference type="EMBL" id="LKAM01000001">
    <property type="protein sequence ID" value="KUM50370.1"/>
    <property type="molecule type" value="Genomic_DNA"/>
</dbReference>
<name>A0A101M3X2_PICGL</name>